<feature type="transmembrane region" description="Helical" evidence="6">
    <location>
        <begin position="189"/>
        <end position="210"/>
    </location>
</feature>
<evidence type="ECO:0000256" key="5">
    <source>
        <dbReference type="ARBA" id="ARBA00023136"/>
    </source>
</evidence>
<evidence type="ECO:0000256" key="2">
    <source>
        <dbReference type="ARBA" id="ARBA00005587"/>
    </source>
</evidence>
<feature type="transmembrane region" description="Helical" evidence="6">
    <location>
        <begin position="94"/>
        <end position="113"/>
    </location>
</feature>
<dbReference type="GO" id="GO:0005886">
    <property type="term" value="C:plasma membrane"/>
    <property type="evidence" value="ECO:0007669"/>
    <property type="project" value="TreeGrafter"/>
</dbReference>
<evidence type="ECO:0000313" key="8">
    <source>
        <dbReference type="Proteomes" id="UP000225277"/>
    </source>
</evidence>
<protein>
    <submittedName>
        <fullName evidence="7">Related to Y.lipolytica GPR1 protein and Fun34p</fullName>
    </submittedName>
</protein>
<dbReference type="PANTHER" id="PTHR31123:SF7">
    <property type="entry name" value="MARVEL DOMAIN-CONTAINING PROTEIN"/>
    <property type="match status" value="1"/>
</dbReference>
<evidence type="ECO:0000313" key="7">
    <source>
        <dbReference type="EMBL" id="CZT14412.1"/>
    </source>
</evidence>
<feature type="transmembrane region" description="Helical" evidence="6">
    <location>
        <begin position="160"/>
        <end position="182"/>
    </location>
</feature>
<dbReference type="GO" id="GO:0015123">
    <property type="term" value="F:acetate transmembrane transporter activity"/>
    <property type="evidence" value="ECO:0007669"/>
    <property type="project" value="TreeGrafter"/>
</dbReference>
<dbReference type="RefSeq" id="XP_023621309.1">
    <property type="nucleotide sequence ID" value="XM_023765541.1"/>
</dbReference>
<dbReference type="PANTHER" id="PTHR31123">
    <property type="entry name" value="ACCUMULATION OF DYADS PROTEIN 2-RELATED"/>
    <property type="match status" value="1"/>
</dbReference>
<dbReference type="OrthoDB" id="3648309at2759"/>
<comment type="similarity">
    <text evidence="2">Belongs to the acetate uptake transporter (AceTr) (TC 2.A.96) family.</text>
</comment>
<reference evidence="7 8" key="1">
    <citation type="submission" date="2016-03" db="EMBL/GenBank/DDBJ databases">
        <authorList>
            <person name="Ploux O."/>
        </authorList>
    </citation>
    <scope>NUCLEOTIDE SEQUENCE [LARGE SCALE GENOMIC DNA]</scope>
    <source>
        <strain evidence="7 8">URUG2</strain>
    </source>
</reference>
<feature type="transmembrane region" description="Helical" evidence="6">
    <location>
        <begin position="222"/>
        <end position="242"/>
    </location>
</feature>
<keyword evidence="4 6" id="KW-1133">Transmembrane helix</keyword>
<dbReference type="InterPro" id="IPR051633">
    <property type="entry name" value="AceTr"/>
</dbReference>
<dbReference type="Proteomes" id="UP000225277">
    <property type="component" value="Unassembled WGS sequence"/>
</dbReference>
<gene>
    <name evidence="7" type="ORF">RCC_00389</name>
</gene>
<organism evidence="7 8">
    <name type="scientific">Ramularia collo-cygni</name>
    <dbReference type="NCBI Taxonomy" id="112498"/>
    <lineage>
        <taxon>Eukaryota</taxon>
        <taxon>Fungi</taxon>
        <taxon>Dikarya</taxon>
        <taxon>Ascomycota</taxon>
        <taxon>Pezizomycotina</taxon>
        <taxon>Dothideomycetes</taxon>
        <taxon>Dothideomycetidae</taxon>
        <taxon>Mycosphaerellales</taxon>
        <taxon>Mycosphaerellaceae</taxon>
        <taxon>Ramularia</taxon>
    </lineage>
</organism>
<dbReference type="Pfam" id="PF01184">
    <property type="entry name" value="Gpr1_Fun34_YaaH"/>
    <property type="match status" value="1"/>
</dbReference>
<accession>A0A2D3ULB8</accession>
<dbReference type="EMBL" id="FJUY01000001">
    <property type="protein sequence ID" value="CZT14412.1"/>
    <property type="molecule type" value="Genomic_DNA"/>
</dbReference>
<keyword evidence="3 6" id="KW-0812">Transmembrane</keyword>
<keyword evidence="8" id="KW-1185">Reference proteome</keyword>
<evidence type="ECO:0000256" key="4">
    <source>
        <dbReference type="ARBA" id="ARBA00022989"/>
    </source>
</evidence>
<dbReference type="AlphaFoldDB" id="A0A2D3ULB8"/>
<proteinExistence type="inferred from homology"/>
<feature type="transmembrane region" description="Helical" evidence="6">
    <location>
        <begin position="69"/>
        <end position="88"/>
    </location>
</feature>
<evidence type="ECO:0000256" key="6">
    <source>
        <dbReference type="SAM" id="Phobius"/>
    </source>
</evidence>
<keyword evidence="5 6" id="KW-0472">Membrane</keyword>
<dbReference type="InterPro" id="IPR000791">
    <property type="entry name" value="Gpr1/Fun34/SatP-like"/>
</dbReference>
<comment type="subcellular location">
    <subcellularLocation>
        <location evidence="1">Membrane</location>
        <topology evidence="1">Multi-pass membrane protein</topology>
    </subcellularLocation>
</comment>
<dbReference type="GeneID" id="35595784"/>
<evidence type="ECO:0000256" key="3">
    <source>
        <dbReference type="ARBA" id="ARBA00022692"/>
    </source>
</evidence>
<name>A0A2D3ULB8_9PEZI</name>
<evidence type="ECO:0000256" key="1">
    <source>
        <dbReference type="ARBA" id="ARBA00004141"/>
    </source>
</evidence>
<feature type="transmembrane region" description="Helical" evidence="6">
    <location>
        <begin position="125"/>
        <end position="148"/>
    </location>
</feature>
<sequence>MPHDNRIEQLEALKNIETNADFYEKLAAGSIAVGPSPNSSLSNGNGSVSQQPYYIPVPITIKSQLGSPTALAIGAFSTTLSTLGMALMGFRDVGITNAFVGNFFGVAGIGMVISANWEIVLGNTYAYTVLSAFGFFYLGFGVILTPYFGVAEAYGGSDTVGYNNALGFFVLMWSVWNFFFLIGSLPLNLVYIGIFATVQAAFTLVSAGYFVAADGNADLAKAINTAGGAFAFASGMLGYYTVANLMCQEALNFSFPMGDTSRFFRRKQKNL</sequence>